<dbReference type="AlphaFoldDB" id="A0A930KW90"/>
<feature type="transmembrane region" description="Helical" evidence="2">
    <location>
        <begin position="22"/>
        <end position="43"/>
    </location>
</feature>
<comment type="caution">
    <text evidence="4">The sequence shown here is derived from an EMBL/GenBank/DDBJ whole genome shotgun (WGS) entry which is preliminary data.</text>
</comment>
<feature type="domain" description="TadE-like" evidence="3">
    <location>
        <begin position="16"/>
        <end position="56"/>
    </location>
</feature>
<evidence type="ECO:0000313" key="4">
    <source>
        <dbReference type="EMBL" id="MBF1658133.1"/>
    </source>
</evidence>
<dbReference type="EMBL" id="JABZXO010000036">
    <property type="protein sequence ID" value="MBF1658133.1"/>
    <property type="molecule type" value="Genomic_DNA"/>
</dbReference>
<dbReference type="Pfam" id="PF07811">
    <property type="entry name" value="TadE"/>
    <property type="match status" value="1"/>
</dbReference>
<protein>
    <submittedName>
        <fullName evidence="4">Pilus assembly protein</fullName>
    </submittedName>
</protein>
<organism evidence="4 5">
    <name type="scientific">Rothia mucilaginosa</name>
    <dbReference type="NCBI Taxonomy" id="43675"/>
    <lineage>
        <taxon>Bacteria</taxon>
        <taxon>Bacillati</taxon>
        <taxon>Actinomycetota</taxon>
        <taxon>Actinomycetes</taxon>
        <taxon>Micrococcales</taxon>
        <taxon>Micrococcaceae</taxon>
        <taxon>Rothia</taxon>
    </lineage>
</organism>
<evidence type="ECO:0000256" key="1">
    <source>
        <dbReference type="SAM" id="MobiDB-lite"/>
    </source>
</evidence>
<keyword evidence="2" id="KW-1133">Transmembrane helix</keyword>
<feature type="region of interest" description="Disordered" evidence="1">
    <location>
        <begin position="95"/>
        <end position="131"/>
    </location>
</feature>
<reference evidence="4" key="1">
    <citation type="submission" date="2020-04" db="EMBL/GenBank/DDBJ databases">
        <title>Deep metagenomics examines the oral microbiome during advanced dental caries in children, revealing novel taxa and co-occurrences with host molecules.</title>
        <authorList>
            <person name="Baker J.L."/>
            <person name="Morton J.T."/>
            <person name="Dinis M."/>
            <person name="Alvarez R."/>
            <person name="Tran N.C."/>
            <person name="Knight R."/>
            <person name="Edlund A."/>
        </authorList>
    </citation>
    <scope>NUCLEOTIDE SEQUENCE</scope>
    <source>
        <strain evidence="4">JCVI_39_bin.18</strain>
    </source>
</reference>
<proteinExistence type="predicted"/>
<keyword evidence="2" id="KW-0472">Membrane</keyword>
<evidence type="ECO:0000259" key="3">
    <source>
        <dbReference type="Pfam" id="PF07811"/>
    </source>
</evidence>
<dbReference type="InterPro" id="IPR012495">
    <property type="entry name" value="TadE-like_dom"/>
</dbReference>
<accession>A0A930KW90</accession>
<sequence>MKRRVLAPNGESSEAGSYTLEALIYVPFLMLLLAGAAQLGALLTANAEAQNAADAGYFSARVIGGTSEDGVEQATHRLNVTSTLKDARVEVQRDRDQTTVTVTGTASGAPPFLPAMTITRQAQGPSEEALR</sequence>
<name>A0A930KW90_9MICC</name>
<keyword evidence="2" id="KW-0812">Transmembrane</keyword>
<evidence type="ECO:0000313" key="5">
    <source>
        <dbReference type="Proteomes" id="UP000770330"/>
    </source>
</evidence>
<evidence type="ECO:0000256" key="2">
    <source>
        <dbReference type="SAM" id="Phobius"/>
    </source>
</evidence>
<dbReference type="Proteomes" id="UP000770330">
    <property type="component" value="Unassembled WGS sequence"/>
</dbReference>
<gene>
    <name evidence="4" type="ORF">HXO61_09435</name>
</gene>
<dbReference type="RefSeq" id="WP_303945823.1">
    <property type="nucleotide sequence ID" value="NZ_JABZXO010000036.1"/>
</dbReference>